<dbReference type="InterPro" id="IPR014284">
    <property type="entry name" value="RNA_pol_sigma-70_dom"/>
</dbReference>
<keyword evidence="3 6" id="KW-0731">Sigma factor</keyword>
<keyword evidence="10" id="KW-1185">Reference proteome</keyword>
<dbReference type="PROSITE" id="PS00715">
    <property type="entry name" value="SIGMA70_1"/>
    <property type="match status" value="1"/>
</dbReference>
<dbReference type="EMBL" id="FNCE01000002">
    <property type="protein sequence ID" value="SDF78811.1"/>
    <property type="molecule type" value="Genomic_DNA"/>
</dbReference>
<dbReference type="PROSITE" id="PS00716">
    <property type="entry name" value="SIGMA70_2"/>
    <property type="match status" value="1"/>
</dbReference>
<evidence type="ECO:0000256" key="6">
    <source>
        <dbReference type="RuleBase" id="RU362124"/>
    </source>
</evidence>
<dbReference type="PRINTS" id="PR00046">
    <property type="entry name" value="SIGMA70FCT"/>
</dbReference>
<evidence type="ECO:0000256" key="2">
    <source>
        <dbReference type="ARBA" id="ARBA00023015"/>
    </source>
</evidence>
<evidence type="ECO:0000256" key="1">
    <source>
        <dbReference type="ARBA" id="ARBA00007788"/>
    </source>
</evidence>
<evidence type="ECO:0000259" key="7">
    <source>
        <dbReference type="PROSITE" id="PS00715"/>
    </source>
</evidence>
<dbReference type="InterPro" id="IPR013325">
    <property type="entry name" value="RNA_pol_sigma_r2"/>
</dbReference>
<dbReference type="Pfam" id="PF04542">
    <property type="entry name" value="Sigma70_r2"/>
    <property type="match status" value="1"/>
</dbReference>
<organism evidence="9 10">
    <name type="scientific">Limimonas halophila</name>
    <dbReference type="NCBI Taxonomy" id="1082479"/>
    <lineage>
        <taxon>Bacteria</taxon>
        <taxon>Pseudomonadati</taxon>
        <taxon>Pseudomonadota</taxon>
        <taxon>Alphaproteobacteria</taxon>
        <taxon>Rhodospirillales</taxon>
        <taxon>Rhodovibrionaceae</taxon>
        <taxon>Limimonas</taxon>
    </lineage>
</organism>
<dbReference type="STRING" id="1082479.SAMN05216241_102356"/>
<dbReference type="Pfam" id="PF04545">
    <property type="entry name" value="Sigma70_r4"/>
    <property type="match status" value="1"/>
</dbReference>
<dbReference type="SUPFAM" id="SSF88946">
    <property type="entry name" value="Sigma2 domain of RNA polymerase sigma factors"/>
    <property type="match status" value="1"/>
</dbReference>
<comment type="similarity">
    <text evidence="1 6">Belongs to the sigma-70 factor family.</text>
</comment>
<comment type="function">
    <text evidence="6">Sigma factors are initiation factors that promote the attachment of RNA polymerase to specific initiation sites and are then released.</text>
</comment>
<evidence type="ECO:0000313" key="9">
    <source>
        <dbReference type="EMBL" id="SDF78811.1"/>
    </source>
</evidence>
<dbReference type="Gene3D" id="1.20.120.1810">
    <property type="match status" value="1"/>
</dbReference>
<accession>A0A1G7NXX4</accession>
<keyword evidence="4 6" id="KW-0238">DNA-binding</keyword>
<dbReference type="InterPro" id="IPR013324">
    <property type="entry name" value="RNA_pol_sigma_r3/r4-like"/>
</dbReference>
<dbReference type="RefSeq" id="WP_090018971.1">
    <property type="nucleotide sequence ID" value="NZ_FNCE01000002.1"/>
</dbReference>
<feature type="domain" description="RNA polymerase sigma-70" evidence="8">
    <location>
        <begin position="250"/>
        <end position="276"/>
    </location>
</feature>
<proteinExistence type="inferred from homology"/>
<dbReference type="PANTHER" id="PTHR30376">
    <property type="entry name" value="SIGMA FACTOR RPOH HEAT SHOCK RELATED"/>
    <property type="match status" value="1"/>
</dbReference>
<evidence type="ECO:0000256" key="4">
    <source>
        <dbReference type="ARBA" id="ARBA00023125"/>
    </source>
</evidence>
<evidence type="ECO:0000256" key="5">
    <source>
        <dbReference type="ARBA" id="ARBA00023163"/>
    </source>
</evidence>
<feature type="domain" description="RNA polymerase sigma-70" evidence="7">
    <location>
        <begin position="74"/>
        <end position="87"/>
    </location>
</feature>
<dbReference type="InterPro" id="IPR007627">
    <property type="entry name" value="RNA_pol_sigma70_r2"/>
</dbReference>
<dbReference type="InterPro" id="IPR000943">
    <property type="entry name" value="RNA_pol_sigma70"/>
</dbReference>
<evidence type="ECO:0000259" key="8">
    <source>
        <dbReference type="PROSITE" id="PS00716"/>
    </source>
</evidence>
<name>A0A1G7NXX4_9PROT</name>
<dbReference type="PIRSF" id="PIRSF000770">
    <property type="entry name" value="RNA_pol_sigma-SigE/K"/>
    <property type="match status" value="1"/>
</dbReference>
<dbReference type="GO" id="GO:0006352">
    <property type="term" value="P:DNA-templated transcription initiation"/>
    <property type="evidence" value="ECO:0007669"/>
    <property type="project" value="InterPro"/>
</dbReference>
<protein>
    <recommendedName>
        <fullName evidence="6">RNA polymerase sigma factor</fullName>
    </recommendedName>
</protein>
<keyword evidence="2 6" id="KW-0805">Transcription regulation</keyword>
<dbReference type="AlphaFoldDB" id="A0A1G7NXX4"/>
<gene>
    <name evidence="9" type="ORF">SAMN05216241_102356</name>
</gene>
<dbReference type="CDD" id="cd06171">
    <property type="entry name" value="Sigma70_r4"/>
    <property type="match status" value="1"/>
</dbReference>
<dbReference type="GO" id="GO:0016987">
    <property type="term" value="F:sigma factor activity"/>
    <property type="evidence" value="ECO:0007669"/>
    <property type="project" value="UniProtKB-KW"/>
</dbReference>
<reference evidence="9 10" key="1">
    <citation type="submission" date="2016-10" db="EMBL/GenBank/DDBJ databases">
        <authorList>
            <person name="de Groot N.N."/>
        </authorList>
    </citation>
    <scope>NUCLEOTIDE SEQUENCE [LARGE SCALE GENOMIC DNA]</scope>
    <source>
        <strain evidence="9 10">DSM 25584</strain>
    </source>
</reference>
<dbReference type="InterPro" id="IPR007630">
    <property type="entry name" value="RNA_pol_sigma70_r4"/>
</dbReference>
<keyword evidence="5 6" id="KW-0804">Transcription</keyword>
<dbReference type="OrthoDB" id="9809557at2"/>
<evidence type="ECO:0000313" key="10">
    <source>
        <dbReference type="Proteomes" id="UP000199415"/>
    </source>
</evidence>
<sequence>MTARELSDSQAATQRYIREAMKAPLLTREREHELAMLWAHDQDQDALDELVNAHARLVVSHATQYRGYGLNMSDLLQEGNLGLMQAAARFDPDREVRFSTYAVWWIRAAIQDFVLRNWSMVRLGTTTQEKALFFNLRRLRAKIAGSDQGISDTDARQQIADQLKVQLGQVENMESRLSAPDQSANAPLGEDGSSEWQDLLVDDAASPEEVAQRSHDSSLRERWLNTALTHLPAREQHIIRQRHLKEESVTLQELGEELGISKERVRQIEHRALQELRKRVLEGAEQDRTRAQRAPA</sequence>
<dbReference type="PANTHER" id="PTHR30376:SF3">
    <property type="entry name" value="RNA POLYMERASE SIGMA FACTOR RPOH"/>
    <property type="match status" value="1"/>
</dbReference>
<evidence type="ECO:0000256" key="3">
    <source>
        <dbReference type="ARBA" id="ARBA00023082"/>
    </source>
</evidence>
<dbReference type="NCBIfam" id="NF005143">
    <property type="entry name" value="PRK06596.1"/>
    <property type="match status" value="1"/>
</dbReference>
<dbReference type="NCBIfam" id="TIGR02937">
    <property type="entry name" value="sigma70-ECF"/>
    <property type="match status" value="1"/>
</dbReference>
<dbReference type="Gene3D" id="1.20.140.160">
    <property type="match status" value="1"/>
</dbReference>
<dbReference type="NCBIfam" id="NF005693">
    <property type="entry name" value="PRK07500.1"/>
    <property type="match status" value="1"/>
</dbReference>
<dbReference type="InterPro" id="IPR050813">
    <property type="entry name" value="Sigma-70_Factor"/>
</dbReference>
<dbReference type="Proteomes" id="UP000199415">
    <property type="component" value="Unassembled WGS sequence"/>
</dbReference>
<dbReference type="GO" id="GO:0003677">
    <property type="term" value="F:DNA binding"/>
    <property type="evidence" value="ECO:0007669"/>
    <property type="project" value="UniProtKB-KW"/>
</dbReference>
<dbReference type="SUPFAM" id="SSF88659">
    <property type="entry name" value="Sigma3 and sigma4 domains of RNA polymerase sigma factors"/>
    <property type="match status" value="1"/>
</dbReference>